<feature type="transmembrane region" description="Helical" evidence="2">
    <location>
        <begin position="6"/>
        <end position="24"/>
    </location>
</feature>
<dbReference type="RefSeq" id="WP_119512384.1">
    <property type="nucleotide sequence ID" value="NZ_QXFK01000014.1"/>
</dbReference>
<evidence type="ECO:0000313" key="4">
    <source>
        <dbReference type="Proteomes" id="UP000285092"/>
    </source>
</evidence>
<feature type="region of interest" description="Disordered" evidence="1">
    <location>
        <begin position="58"/>
        <end position="90"/>
    </location>
</feature>
<comment type="caution">
    <text evidence="3">The sequence shown here is derived from an EMBL/GenBank/DDBJ whole genome shotgun (WGS) entry which is preliminary data.</text>
</comment>
<dbReference type="AlphaFoldDB" id="A0A418NK62"/>
<name>A0A418NK62_9SPHN</name>
<keyword evidence="4" id="KW-1185">Reference proteome</keyword>
<feature type="compositionally biased region" description="Basic and acidic residues" evidence="1">
    <location>
        <begin position="80"/>
        <end position="89"/>
    </location>
</feature>
<dbReference type="EMBL" id="QXFK01000014">
    <property type="protein sequence ID" value="RIV79552.1"/>
    <property type="molecule type" value="Genomic_DNA"/>
</dbReference>
<keyword evidence="2" id="KW-0812">Transmembrane</keyword>
<protein>
    <submittedName>
        <fullName evidence="3">Uncharacterized protein</fullName>
    </submittedName>
</protein>
<accession>A0A418NK62</accession>
<reference evidence="3 4" key="1">
    <citation type="submission" date="2018-08" db="EMBL/GenBank/DDBJ databases">
        <title>Altererythrobacter sp.Ery1 and Ery12, the genome sequencing of novel strains in genus Alterythrobacter.</title>
        <authorList>
            <person name="Cheng H."/>
            <person name="Wu Y.-H."/>
            <person name="Fang C."/>
            <person name="Xu X.-W."/>
        </authorList>
    </citation>
    <scope>NUCLEOTIDE SEQUENCE [LARGE SCALE GENOMIC DNA]</scope>
    <source>
        <strain evidence="3 4">Ery1</strain>
    </source>
</reference>
<evidence type="ECO:0000313" key="3">
    <source>
        <dbReference type="EMBL" id="RIV79552.1"/>
    </source>
</evidence>
<feature type="compositionally biased region" description="Polar residues" evidence="1">
    <location>
        <begin position="58"/>
        <end position="79"/>
    </location>
</feature>
<sequence>MDLITIGTTAAIAVPTIAAVALYMDRRTLRKRLSVLNGRVSTAEDIHARQRTRINQLENQAASDGNRLSQLRVQNNQLTRQRDAARDERDQIDEQLAAAEEEVRRLQPLADKALAAQAQRVRASQAAKAKRDARKATA</sequence>
<dbReference type="Proteomes" id="UP000285092">
    <property type="component" value="Unassembled WGS sequence"/>
</dbReference>
<evidence type="ECO:0000256" key="2">
    <source>
        <dbReference type="SAM" id="Phobius"/>
    </source>
</evidence>
<keyword evidence="2" id="KW-1133">Transmembrane helix</keyword>
<gene>
    <name evidence="3" type="ORF">D2V04_06160</name>
</gene>
<keyword evidence="2" id="KW-0472">Membrane</keyword>
<proteinExistence type="predicted"/>
<organism evidence="3 4">
    <name type="scientific">Pelagerythrobacter aerophilus</name>
    <dbReference type="NCBI Taxonomy" id="2306995"/>
    <lineage>
        <taxon>Bacteria</taxon>
        <taxon>Pseudomonadati</taxon>
        <taxon>Pseudomonadota</taxon>
        <taxon>Alphaproteobacteria</taxon>
        <taxon>Sphingomonadales</taxon>
        <taxon>Erythrobacteraceae</taxon>
        <taxon>Pelagerythrobacter</taxon>
    </lineage>
</organism>
<evidence type="ECO:0000256" key="1">
    <source>
        <dbReference type="SAM" id="MobiDB-lite"/>
    </source>
</evidence>